<accession>A0A2W4W7P8</accession>
<dbReference type="InterPro" id="IPR027417">
    <property type="entry name" value="P-loop_NTPase"/>
</dbReference>
<dbReference type="AlphaFoldDB" id="A0A2W4W7P8"/>
<evidence type="ECO:0000313" key="4">
    <source>
        <dbReference type="Proteomes" id="UP000249467"/>
    </source>
</evidence>
<dbReference type="InterPro" id="IPR008629">
    <property type="entry name" value="GUN4-like"/>
</dbReference>
<dbReference type="Pfam" id="PF05419">
    <property type="entry name" value="GUN4"/>
    <property type="match status" value="1"/>
</dbReference>
<name>A0A2W4W7P8_9CYAN</name>
<dbReference type="PANTHER" id="PTHR46844:SF1">
    <property type="entry name" value="SLR5058 PROTEIN"/>
    <property type="match status" value="1"/>
</dbReference>
<keyword evidence="1" id="KW-1133">Transmembrane helix</keyword>
<organism evidence="3 4">
    <name type="scientific">Pseudanabaena frigida</name>
    <dbReference type="NCBI Taxonomy" id="945775"/>
    <lineage>
        <taxon>Bacteria</taxon>
        <taxon>Bacillati</taxon>
        <taxon>Cyanobacteriota</taxon>
        <taxon>Cyanophyceae</taxon>
        <taxon>Pseudanabaenales</taxon>
        <taxon>Pseudanabaenaceae</taxon>
        <taxon>Pseudanabaena</taxon>
    </lineage>
</organism>
<keyword evidence="1" id="KW-0472">Membrane</keyword>
<dbReference type="SUPFAM" id="SSF52540">
    <property type="entry name" value="P-loop containing nucleoside triphosphate hydrolases"/>
    <property type="match status" value="1"/>
</dbReference>
<dbReference type="CDD" id="cd16383">
    <property type="entry name" value="GUN4"/>
    <property type="match status" value="1"/>
</dbReference>
<keyword evidence="1" id="KW-0812">Transmembrane</keyword>
<sequence length="766" mass="88492">MTEEPEKPSRLRKILSWSSLGGTGGLFINYLIKQDWVMASIALTCFVLAAILGVFWAYVKNFLERLKENFAKKGTEDADHFLEGMEHLQKKLAAKLSQHGALKEVASQLSDFESKYLKEQKLACHEDRAVGIRELEGFDNYPVLQEIFVPLRLTVSAKEAGYDLYESLEDYKTTQIWDLLQNSQNRPKLKQIAIHAWGGFGKTTLLKHLSFVYSARAYGKYNAPKFIPFLIYLADCYLTLSQDNPPSLPEFLTNDHVNKLLEDQELVAPIDWVLNLLREGQALVMFDGFDEIPISQRAKVSGWLSAAMQKYRNSVFIVTSRPTAYRENYTAQKPSSSFWIEKFTQEQRQKFVDQWYLCQEIMARGGRAGRDVERAAKNKAKSLLAQIKERPELDAIAGNALLLNMMVRYHRDELGAELPQRKVELYQGICELQLNRRPSLRKIELLLKSTNQRQEVLQFVALEMMKRATNDREEGFKQIQHDDLSNKLKIGLDKFDSEVNVKQFLAQMVDISEMLVRRDENIYQFSHLSFQEFLAASELVRLNEEGKEAGEALLFEKLSLNAWKDTILFYASLTPNPNRLIHRLLDLDNRDLVDLIYRQTNKADVLKSLEKLVIDKRYEQLETYLKAKEWEKADWETDKLILSAVGKESGQSLLSDDFRNFPCDELLAIDRLWVKYSYGIYGFSVQKEIYVECGGNLDFSLPSDETWDKFCDHTAWKREGELVITAFFENNFMGVKGHLPLGSMLVRGRVWGRVSDFFSRIETCEL</sequence>
<protein>
    <submittedName>
        <fullName evidence="3">NTPase (NACHT family)</fullName>
    </submittedName>
</protein>
<dbReference type="InterPro" id="IPR037215">
    <property type="entry name" value="GUN4-like_sf"/>
</dbReference>
<proteinExistence type="predicted"/>
<feature type="domain" description="NACHT" evidence="2">
    <location>
        <begin position="190"/>
        <end position="324"/>
    </location>
</feature>
<comment type="caution">
    <text evidence="3">The sequence shown here is derived from an EMBL/GenBank/DDBJ whole genome shotgun (WGS) entry which is preliminary data.</text>
</comment>
<reference evidence="3 4" key="1">
    <citation type="submission" date="2018-04" db="EMBL/GenBank/DDBJ databases">
        <authorList>
            <person name="Go L.Y."/>
            <person name="Mitchell J.A."/>
        </authorList>
    </citation>
    <scope>NUCLEOTIDE SEQUENCE [LARGE SCALE GENOMIC DNA]</scope>
    <source>
        <strain evidence="3">ULC066bin1</strain>
    </source>
</reference>
<dbReference type="Gene3D" id="1.10.10.1770">
    <property type="entry name" value="Gun4-like"/>
    <property type="match status" value="1"/>
</dbReference>
<dbReference type="EMBL" id="QBML01000014">
    <property type="protein sequence ID" value="PZO40472.1"/>
    <property type="molecule type" value="Genomic_DNA"/>
</dbReference>
<dbReference type="SUPFAM" id="SSF140869">
    <property type="entry name" value="GUN4-like"/>
    <property type="match status" value="1"/>
</dbReference>
<dbReference type="PANTHER" id="PTHR46844">
    <property type="entry name" value="SLR5058 PROTEIN"/>
    <property type="match status" value="1"/>
</dbReference>
<evidence type="ECO:0000256" key="1">
    <source>
        <dbReference type="SAM" id="Phobius"/>
    </source>
</evidence>
<evidence type="ECO:0000259" key="2">
    <source>
        <dbReference type="PROSITE" id="PS50837"/>
    </source>
</evidence>
<dbReference type="PROSITE" id="PS50837">
    <property type="entry name" value="NACHT"/>
    <property type="match status" value="1"/>
</dbReference>
<feature type="transmembrane region" description="Helical" evidence="1">
    <location>
        <begin position="38"/>
        <end position="59"/>
    </location>
</feature>
<feature type="transmembrane region" description="Helical" evidence="1">
    <location>
        <begin position="14"/>
        <end position="32"/>
    </location>
</feature>
<dbReference type="Pfam" id="PF05729">
    <property type="entry name" value="NACHT"/>
    <property type="match status" value="1"/>
</dbReference>
<dbReference type="Gene3D" id="3.40.50.300">
    <property type="entry name" value="P-loop containing nucleotide triphosphate hydrolases"/>
    <property type="match status" value="1"/>
</dbReference>
<reference evidence="3 4" key="2">
    <citation type="submission" date="2018-06" db="EMBL/GenBank/DDBJ databases">
        <title>Metagenomic assembly of (sub)arctic Cyanobacteria and their associated microbiome from non-axenic cultures.</title>
        <authorList>
            <person name="Baurain D."/>
        </authorList>
    </citation>
    <scope>NUCLEOTIDE SEQUENCE [LARGE SCALE GENOMIC DNA]</scope>
    <source>
        <strain evidence="3">ULC066bin1</strain>
    </source>
</reference>
<dbReference type="Gene3D" id="1.25.40.620">
    <property type="match status" value="1"/>
</dbReference>
<dbReference type="InterPro" id="IPR007111">
    <property type="entry name" value="NACHT_NTPase"/>
</dbReference>
<gene>
    <name evidence="3" type="ORF">DCF19_11255</name>
</gene>
<evidence type="ECO:0000313" key="3">
    <source>
        <dbReference type="EMBL" id="PZO40472.1"/>
    </source>
</evidence>
<dbReference type="Proteomes" id="UP000249467">
    <property type="component" value="Unassembled WGS sequence"/>
</dbReference>